<evidence type="ECO:0000256" key="1">
    <source>
        <dbReference type="ARBA" id="ARBA00004496"/>
    </source>
</evidence>
<evidence type="ECO:0000256" key="2">
    <source>
        <dbReference type="ARBA" id="ARBA00022490"/>
    </source>
</evidence>
<dbReference type="CDD" id="cd03271">
    <property type="entry name" value="ABC_UvrA_II"/>
    <property type="match status" value="1"/>
</dbReference>
<keyword evidence="5 18" id="KW-0547">Nucleotide-binding</keyword>
<dbReference type="CDD" id="cd03270">
    <property type="entry name" value="ABC_UvrA_I"/>
    <property type="match status" value="1"/>
</dbReference>
<dbReference type="GO" id="GO:0003677">
    <property type="term" value="F:DNA binding"/>
    <property type="evidence" value="ECO:0007669"/>
    <property type="project" value="UniProtKB-UniRule"/>
</dbReference>
<keyword evidence="7 18" id="KW-0228">DNA excision</keyword>
<dbReference type="GO" id="GO:0008270">
    <property type="term" value="F:zinc ion binding"/>
    <property type="evidence" value="ECO:0007669"/>
    <property type="project" value="UniProtKB-UniRule"/>
</dbReference>
<dbReference type="Gene3D" id="3.30.1490.20">
    <property type="entry name" value="ATP-grasp fold, A domain"/>
    <property type="match status" value="1"/>
</dbReference>
<dbReference type="Gene3D" id="3.40.50.300">
    <property type="entry name" value="P-loop containing nucleotide triphosphate hydrolases"/>
    <property type="match status" value="2"/>
</dbReference>
<keyword evidence="14 18" id="KW-0742">SOS response</keyword>
<dbReference type="GO" id="GO:0006289">
    <property type="term" value="P:nucleotide-excision repair"/>
    <property type="evidence" value="ECO:0007669"/>
    <property type="project" value="UniProtKB-UniRule"/>
</dbReference>
<sequence>MEEIRIRGARTHNLKNINLDLPRNKLIVITGLSGSGKSSLAFDTLYAEGQRRYVESLSAYARQFLQLMEKPDVDLIEGLSPAISIEQKATSHNPRSTVGTVTEIHDYLRLLYARAGTPYCPNHDLPLQAQSVSQMVDAVLALPEDTKLMILAPVVADRKGEHTDLFETMQAQGFVRFRIRSGGGAAHEAQAKVYEVDALPRLKKTEKHSIEVVVDRVKVRADIKQRLAESFETALRLADGRAIALELDSGAEHLFSSKFACPICSYSLPELEPRLFSFNNPMGACPSCDGLGQITFFDPKRVVAFPNLSLASGAIKGWDRRNQFYFQMLQSLAAFYDFDLDTAFEDLPAEVQQVVLHGSGETEIPFTYMNERGRTTTRSHVFEGIIPNLERRYRETDSVAVREELAKYQNNQPCPACHGTRLRTEARHVKVGDGEQARAIYEISGWPLRDALTWFLTLQLQGAKREIADKIVREISARLNFLNNVGLDYLSLERSADTLSGGEAQRIRLASQIGSGLTGVMYVLDEPSIGLHQRDNDRLIGTLKHLRDIGNSVLVVEHDEDMIRASDYVVDIGPGAGVHGGQIVAEGTPPQIEASPASLTGQYLSGELSIEVPATRTPPDPERMLRILNASGNNLKQVNAEIPVGLLTCVTGVSGSGKSTLINDTLYPAVARHLYGSTPEPAPHDRIDGLEHFDKVINVDQSPIGRTPRSNPATYTGLFTPIRELFAGVPSAKERGYDPGRFSFNVKGGRCEACQGDGVLKVEMHFLPDVYVPCDVCHGKRYNRETLEVLYKGKNISEVLELTVEQAYEFFSAVPVVRRKLQTLLDVGLGYIRLGQAATTLSGGEAQRVKLSLELSKRDTGRTLYILDEPTTGLHFHDIALLLKVIHKLRDQGNTVVIIEHNLDVIKTADWVLDLGPEGGAGGGQIIARGTPEDIAASKASFTGKYLAPLLKRPVEAAAAQAAARAPARVRRR</sequence>
<dbReference type="GO" id="GO:0009380">
    <property type="term" value="C:excinuclease repair complex"/>
    <property type="evidence" value="ECO:0007669"/>
    <property type="project" value="InterPro"/>
</dbReference>
<dbReference type="GO" id="GO:0016887">
    <property type="term" value="F:ATP hydrolysis activity"/>
    <property type="evidence" value="ECO:0007669"/>
    <property type="project" value="InterPro"/>
</dbReference>
<dbReference type="GO" id="GO:0009381">
    <property type="term" value="F:excinuclease ABC activity"/>
    <property type="evidence" value="ECO:0007669"/>
    <property type="project" value="UniProtKB-UniRule"/>
</dbReference>
<feature type="domain" description="ABC transporter" evidence="19">
    <location>
        <begin position="619"/>
        <end position="948"/>
    </location>
</feature>
<evidence type="ECO:0000313" key="20">
    <source>
        <dbReference type="EMBL" id="KAA6117478.1"/>
    </source>
</evidence>
<keyword evidence="20" id="KW-0378">Hydrolase</keyword>
<evidence type="ECO:0000256" key="3">
    <source>
        <dbReference type="ARBA" id="ARBA00022723"/>
    </source>
</evidence>
<gene>
    <name evidence="18 20" type="primary">uvrA</name>
    <name evidence="20" type="ORF">F1599_23405</name>
</gene>
<feature type="binding site" evidence="18">
    <location>
        <begin position="31"/>
        <end position="38"/>
    </location>
    <ligand>
        <name>ATP</name>
        <dbReference type="ChEBI" id="CHEBI:30616"/>
    </ligand>
</feature>
<dbReference type="Gene3D" id="1.10.8.280">
    <property type="entry name" value="ABC transporter ATPase domain-like"/>
    <property type="match status" value="1"/>
</dbReference>
<dbReference type="PANTHER" id="PTHR43152:SF3">
    <property type="entry name" value="UVRABC SYSTEM PROTEIN A"/>
    <property type="match status" value="1"/>
</dbReference>
<dbReference type="PROSITE" id="PS50893">
    <property type="entry name" value="ABC_TRANSPORTER_2"/>
    <property type="match status" value="1"/>
</dbReference>
<evidence type="ECO:0000256" key="6">
    <source>
        <dbReference type="ARBA" id="ARBA00022763"/>
    </source>
</evidence>
<dbReference type="InterPro" id="IPR004602">
    <property type="entry name" value="UvrA"/>
</dbReference>
<dbReference type="FunFam" id="1.10.8.280:FF:000001">
    <property type="entry name" value="UvrABC system protein A"/>
    <property type="match status" value="1"/>
</dbReference>
<organism evidence="20 21">
    <name type="scientific">Cupriavidus cauae</name>
    <dbReference type="NCBI Taxonomy" id="2608999"/>
    <lineage>
        <taxon>Bacteria</taxon>
        <taxon>Pseudomonadati</taxon>
        <taxon>Pseudomonadota</taxon>
        <taxon>Betaproteobacteria</taxon>
        <taxon>Burkholderiales</taxon>
        <taxon>Burkholderiaceae</taxon>
        <taxon>Cupriavidus</taxon>
    </lineage>
</organism>
<proteinExistence type="inferred from homology"/>
<evidence type="ECO:0000256" key="14">
    <source>
        <dbReference type="ARBA" id="ARBA00023236"/>
    </source>
</evidence>
<dbReference type="NCBIfam" id="TIGR00630">
    <property type="entry name" value="uvra"/>
    <property type="match status" value="1"/>
</dbReference>
<accession>A0A5M8A1B3</accession>
<dbReference type="GO" id="GO:0005737">
    <property type="term" value="C:cytoplasm"/>
    <property type="evidence" value="ECO:0007669"/>
    <property type="project" value="UniProtKB-SubCell"/>
</dbReference>
<evidence type="ECO:0000256" key="12">
    <source>
        <dbReference type="ARBA" id="ARBA00023125"/>
    </source>
</evidence>
<comment type="caution">
    <text evidence="20">The sequence shown here is derived from an EMBL/GenBank/DDBJ whole genome shotgun (WGS) entry which is preliminary data.</text>
</comment>
<dbReference type="PANTHER" id="PTHR43152">
    <property type="entry name" value="UVRABC SYSTEM PROTEIN A"/>
    <property type="match status" value="1"/>
</dbReference>
<feature type="binding site" evidence="18">
    <location>
        <begin position="652"/>
        <end position="659"/>
    </location>
    <ligand>
        <name>ATP</name>
        <dbReference type="ChEBI" id="CHEBI:30616"/>
    </ligand>
</feature>
<evidence type="ECO:0000256" key="15">
    <source>
        <dbReference type="ARBA" id="ARBA00038000"/>
    </source>
</evidence>
<dbReference type="InterPro" id="IPR003439">
    <property type="entry name" value="ABC_transporter-like_ATP-bd"/>
</dbReference>
<dbReference type="InterPro" id="IPR041102">
    <property type="entry name" value="UvrA_inter"/>
</dbReference>
<evidence type="ECO:0000256" key="18">
    <source>
        <dbReference type="HAMAP-Rule" id="MF_00205"/>
    </source>
</evidence>
<evidence type="ECO:0000313" key="21">
    <source>
        <dbReference type="Proteomes" id="UP000324324"/>
    </source>
</evidence>
<dbReference type="Pfam" id="PF17760">
    <property type="entry name" value="UvrA_inter"/>
    <property type="match status" value="1"/>
</dbReference>
<evidence type="ECO:0000256" key="11">
    <source>
        <dbReference type="ARBA" id="ARBA00022881"/>
    </source>
</evidence>
<evidence type="ECO:0000259" key="19">
    <source>
        <dbReference type="PROSITE" id="PS50893"/>
    </source>
</evidence>
<reference evidence="20 21" key="1">
    <citation type="submission" date="2019-09" db="EMBL/GenBank/DDBJ databases">
        <title>Isolation of a novel species in the genus Cupriavidus from patients with sepsis using whole genome sequencing.</title>
        <authorList>
            <person name="Kweon O.J."/>
            <person name="Lee M.-K."/>
        </authorList>
    </citation>
    <scope>NUCLEOTIDE SEQUENCE [LARGE SCALE GENOMIC DNA]</scope>
    <source>
        <strain evidence="20 21">MKL-01</strain>
    </source>
</reference>
<evidence type="ECO:0000256" key="13">
    <source>
        <dbReference type="ARBA" id="ARBA00023204"/>
    </source>
</evidence>
<evidence type="ECO:0000256" key="9">
    <source>
        <dbReference type="ARBA" id="ARBA00022833"/>
    </source>
</evidence>
<comment type="subunit">
    <text evidence="18">Forms a heterotetramer with UvrB during the search for lesions.</text>
</comment>
<dbReference type="EMBL" id="VWRN01000067">
    <property type="protein sequence ID" value="KAA6117478.1"/>
    <property type="molecule type" value="Genomic_DNA"/>
</dbReference>
<dbReference type="Gene3D" id="1.20.1580.10">
    <property type="entry name" value="ABC transporter ATPase like domain"/>
    <property type="match status" value="2"/>
</dbReference>
<evidence type="ECO:0000256" key="16">
    <source>
        <dbReference type="ARBA" id="ARBA00039316"/>
    </source>
</evidence>
<keyword evidence="10 18" id="KW-0067">ATP-binding</keyword>
<dbReference type="InterPro" id="IPR013815">
    <property type="entry name" value="ATP_grasp_subdomain_1"/>
</dbReference>
<keyword evidence="4 18" id="KW-0677">Repeat</keyword>
<dbReference type="InterPro" id="IPR041552">
    <property type="entry name" value="UvrA_DNA-bd"/>
</dbReference>
<evidence type="ECO:0000256" key="10">
    <source>
        <dbReference type="ARBA" id="ARBA00022840"/>
    </source>
</evidence>
<dbReference type="PROSITE" id="PS00211">
    <property type="entry name" value="ABC_TRANSPORTER_1"/>
    <property type="match status" value="2"/>
</dbReference>
<name>A0A5M8A1B3_9BURK</name>
<keyword evidence="11 18" id="KW-0267">Excision nuclease</keyword>
<keyword evidence="2 18" id="KW-0963">Cytoplasm</keyword>
<protein>
    <recommendedName>
        <fullName evidence="16 18">UvrABC system protein A</fullName>
        <shortName evidence="18">UvrA protein</shortName>
    </recommendedName>
    <alternativeName>
        <fullName evidence="17 18">Excinuclease ABC subunit A</fullName>
    </alternativeName>
</protein>
<keyword evidence="6 18" id="KW-0227">DNA damage</keyword>
<dbReference type="NCBIfam" id="NF001503">
    <property type="entry name" value="PRK00349.1"/>
    <property type="match status" value="1"/>
</dbReference>
<comment type="similarity">
    <text evidence="15 18">Belongs to the ABC transporter superfamily. UvrA family.</text>
</comment>
<dbReference type="InterPro" id="IPR027417">
    <property type="entry name" value="P-loop_NTPase"/>
</dbReference>
<dbReference type="HAMAP" id="MF_00205">
    <property type="entry name" value="UvrA"/>
    <property type="match status" value="1"/>
</dbReference>
<evidence type="ECO:0000256" key="7">
    <source>
        <dbReference type="ARBA" id="ARBA00022769"/>
    </source>
</evidence>
<dbReference type="RefSeq" id="WP_149320124.1">
    <property type="nucleotide sequence ID" value="NZ_VWRN01000067.1"/>
</dbReference>
<comment type="function">
    <text evidence="18">The UvrABC repair system catalyzes the recognition and processing of DNA lesions. UvrA is an ATPase and a DNA-binding protein. A damage recognition complex composed of 2 UvrA and 2 UvrB subunits scans DNA for abnormalities. When the presence of a lesion has been verified by UvrB, the UvrA molecules dissociate.</text>
</comment>
<keyword evidence="13 18" id="KW-0234">DNA repair</keyword>
<keyword evidence="9 18" id="KW-0862">Zinc</keyword>
<evidence type="ECO:0000256" key="17">
    <source>
        <dbReference type="ARBA" id="ARBA00042156"/>
    </source>
</evidence>
<dbReference type="SUPFAM" id="SSF52540">
    <property type="entry name" value="P-loop containing nucleoside triphosphate hydrolases"/>
    <property type="match status" value="2"/>
</dbReference>
<keyword evidence="12 18" id="KW-0238">DNA-binding</keyword>
<keyword evidence="8 18" id="KW-0863">Zinc-finger</keyword>
<dbReference type="GO" id="GO:0005524">
    <property type="term" value="F:ATP binding"/>
    <property type="evidence" value="ECO:0007669"/>
    <property type="project" value="UniProtKB-UniRule"/>
</dbReference>
<dbReference type="AlphaFoldDB" id="A0A5M8A1B3"/>
<feature type="zinc finger region" description="C4-type" evidence="18">
    <location>
        <begin position="751"/>
        <end position="777"/>
    </location>
</feature>
<evidence type="ECO:0000256" key="8">
    <source>
        <dbReference type="ARBA" id="ARBA00022771"/>
    </source>
</evidence>
<dbReference type="Pfam" id="PF17755">
    <property type="entry name" value="UvrA_DNA-bind"/>
    <property type="match status" value="1"/>
</dbReference>
<dbReference type="Proteomes" id="UP000324324">
    <property type="component" value="Unassembled WGS sequence"/>
</dbReference>
<evidence type="ECO:0000256" key="5">
    <source>
        <dbReference type="ARBA" id="ARBA00022741"/>
    </source>
</evidence>
<keyword evidence="3 18" id="KW-0479">Metal-binding</keyword>
<dbReference type="FunFam" id="1.20.1580.10:FF:000002">
    <property type="entry name" value="UvrABC system protein A"/>
    <property type="match status" value="1"/>
</dbReference>
<dbReference type="InterPro" id="IPR017871">
    <property type="entry name" value="ABC_transporter-like_CS"/>
</dbReference>
<evidence type="ECO:0000256" key="4">
    <source>
        <dbReference type="ARBA" id="ARBA00022737"/>
    </source>
</evidence>
<feature type="zinc finger region" description="C4-type" evidence="18">
    <location>
        <begin position="261"/>
        <end position="288"/>
    </location>
</feature>
<keyword evidence="21" id="KW-1185">Reference proteome</keyword>
<dbReference type="GO" id="GO:0009432">
    <property type="term" value="P:SOS response"/>
    <property type="evidence" value="ECO:0007669"/>
    <property type="project" value="UniProtKB-UniRule"/>
</dbReference>
<comment type="subcellular location">
    <subcellularLocation>
        <location evidence="1 18">Cytoplasm</location>
    </subcellularLocation>
</comment>